<evidence type="ECO:0000256" key="1">
    <source>
        <dbReference type="ARBA" id="ARBA00022448"/>
    </source>
</evidence>
<protein>
    <recommendedName>
        <fullName evidence="7">Spermidine/putrescine import ATP-binding protein PotA</fullName>
        <ecNumber evidence="7">7.6.2.11</ecNumber>
    </recommendedName>
</protein>
<dbReference type="InterPro" id="IPR017879">
    <property type="entry name" value="PotA_ATP-bd"/>
</dbReference>
<dbReference type="GO" id="GO:0043190">
    <property type="term" value="C:ATP-binding cassette (ABC) transporter complex"/>
    <property type="evidence" value="ECO:0007669"/>
    <property type="project" value="InterPro"/>
</dbReference>
<keyword evidence="4 7" id="KW-0067">ATP-binding</keyword>
<comment type="similarity">
    <text evidence="7">Belongs to the ABC transporter superfamily. Spermidine/putrescine importer (TC 3.A.1.11.1) family.</text>
</comment>
<dbReference type="Gene3D" id="3.40.50.300">
    <property type="entry name" value="P-loop containing nucleotide triphosphate hydrolases"/>
    <property type="match status" value="1"/>
</dbReference>
<reference evidence="9" key="1">
    <citation type="submission" date="2021-08" db="EMBL/GenBank/DDBJ databases">
        <title>Comparative analyses of Brucepasteria parasyntrophica and Teretinema zuelzerae.</title>
        <authorList>
            <person name="Song Y."/>
            <person name="Brune A."/>
        </authorList>
    </citation>
    <scope>NUCLEOTIDE SEQUENCE</scope>
    <source>
        <strain evidence="9">DSM 1903</strain>
    </source>
</reference>
<accession>A0AAE3EK86</accession>
<comment type="caution">
    <text evidence="9">The sequence shown here is derived from an EMBL/GenBank/DDBJ whole genome shotgun (WGS) entry which is preliminary data.</text>
</comment>
<evidence type="ECO:0000256" key="6">
    <source>
        <dbReference type="ARBA" id="ARBA00023136"/>
    </source>
</evidence>
<comment type="function">
    <text evidence="7">Part of the ABC transporter complex PotABCD involved in spermidine/putrescine import. Responsible for energy coupling to the transport system.</text>
</comment>
<dbReference type="CDD" id="cd03300">
    <property type="entry name" value="ABC_PotA_N"/>
    <property type="match status" value="1"/>
</dbReference>
<dbReference type="SMART" id="SM00382">
    <property type="entry name" value="AAA"/>
    <property type="match status" value="1"/>
</dbReference>
<dbReference type="InterPro" id="IPR050093">
    <property type="entry name" value="ABC_SmlMolc_Importer"/>
</dbReference>
<evidence type="ECO:0000256" key="5">
    <source>
        <dbReference type="ARBA" id="ARBA00022967"/>
    </source>
</evidence>
<keyword evidence="5 7" id="KW-1278">Translocase</keyword>
<keyword evidence="1 7" id="KW-0813">Transport</keyword>
<dbReference type="NCBIfam" id="TIGR01187">
    <property type="entry name" value="potA"/>
    <property type="match status" value="1"/>
</dbReference>
<evidence type="ECO:0000313" key="9">
    <source>
        <dbReference type="EMBL" id="MCD1655368.1"/>
    </source>
</evidence>
<dbReference type="InterPro" id="IPR017871">
    <property type="entry name" value="ABC_transporter-like_CS"/>
</dbReference>
<keyword evidence="10" id="KW-1185">Reference proteome</keyword>
<name>A0AAE3EK86_9SPIR</name>
<organism evidence="9 10">
    <name type="scientific">Teretinema zuelzerae</name>
    <dbReference type="NCBI Taxonomy" id="156"/>
    <lineage>
        <taxon>Bacteria</taxon>
        <taxon>Pseudomonadati</taxon>
        <taxon>Spirochaetota</taxon>
        <taxon>Spirochaetia</taxon>
        <taxon>Spirochaetales</taxon>
        <taxon>Treponemataceae</taxon>
        <taxon>Teretinema</taxon>
    </lineage>
</organism>
<dbReference type="InterPro" id="IPR008995">
    <property type="entry name" value="Mo/tungstate-bd_C_term_dom"/>
</dbReference>
<dbReference type="PROSITE" id="PS50893">
    <property type="entry name" value="ABC_TRANSPORTER_2"/>
    <property type="match status" value="1"/>
</dbReference>
<dbReference type="InterPro" id="IPR003593">
    <property type="entry name" value="AAA+_ATPase"/>
</dbReference>
<gene>
    <name evidence="7" type="primary">potA</name>
    <name evidence="9" type="ORF">K7J14_11750</name>
</gene>
<dbReference type="PANTHER" id="PTHR42781:SF4">
    <property type="entry name" value="SPERMIDINE_PUTRESCINE IMPORT ATP-BINDING PROTEIN POTA"/>
    <property type="match status" value="1"/>
</dbReference>
<evidence type="ECO:0000256" key="7">
    <source>
        <dbReference type="RuleBase" id="RU364083"/>
    </source>
</evidence>
<dbReference type="AlphaFoldDB" id="A0AAE3EK86"/>
<dbReference type="EC" id="7.6.2.11" evidence="7"/>
<dbReference type="InterPro" id="IPR027417">
    <property type="entry name" value="P-loop_NTPase"/>
</dbReference>
<evidence type="ECO:0000259" key="8">
    <source>
        <dbReference type="PROSITE" id="PS50893"/>
    </source>
</evidence>
<evidence type="ECO:0000256" key="2">
    <source>
        <dbReference type="ARBA" id="ARBA00022475"/>
    </source>
</evidence>
<keyword evidence="2 7" id="KW-1003">Cell membrane</keyword>
<dbReference type="Pfam" id="PF08402">
    <property type="entry name" value="TOBE_2"/>
    <property type="match status" value="1"/>
</dbReference>
<dbReference type="GO" id="GO:0005524">
    <property type="term" value="F:ATP binding"/>
    <property type="evidence" value="ECO:0007669"/>
    <property type="project" value="UniProtKB-KW"/>
</dbReference>
<feature type="domain" description="ABC transporter" evidence="8">
    <location>
        <begin position="6"/>
        <end position="236"/>
    </location>
</feature>
<dbReference type="EMBL" id="JAINWA010000003">
    <property type="protein sequence ID" value="MCD1655368.1"/>
    <property type="molecule type" value="Genomic_DNA"/>
</dbReference>
<evidence type="ECO:0000313" key="10">
    <source>
        <dbReference type="Proteomes" id="UP001198163"/>
    </source>
</evidence>
<proteinExistence type="inferred from homology"/>
<dbReference type="GO" id="GO:0015594">
    <property type="term" value="F:ABC-type putrescine transporter activity"/>
    <property type="evidence" value="ECO:0007669"/>
    <property type="project" value="InterPro"/>
</dbReference>
<comment type="catalytic activity">
    <reaction evidence="7">
        <text>ATP + H2O + polyamine-[polyamine-binding protein]Side 1 = ADP + phosphate + polyamineSide 2 + [polyamine-binding protein]Side 1.</text>
        <dbReference type="EC" id="7.6.2.11"/>
    </reaction>
</comment>
<dbReference type="InterPro" id="IPR005893">
    <property type="entry name" value="PotA-like"/>
</dbReference>
<sequence>MKGCDVSIDNVSKSFGTFHALDAANIKINKGEFFSLLGPSGCGKTTLLRIIAGFETPDSGIVAFDGKNVIGIDPNKRQSNTVFQNYALFPHLSVFENVAFPLRIRKLPNAEIRTKVMDYLQLVQLDAHAHKKPNQLSGGQKQRVAIARALINEPSVLLLDEPLSALDAKLRQNLLVELDKIHDKIGITFIYVTHDQSEALSVSDRIAVMNQGKVLQIASPFEIYETPATEFVAKFIGETNLFDSRVVECSAYKQDEFMCTLDVPELGKQIKVTDYDKTEIGQQVSFTVRPEKVRITLEAPQSGNRELNVFKGVVEEPVYSGFQSKFYVKLENGAEVKVFKQHQNYLEDGPEIAWKDEVYVSWSANDGYIVEVINQ</sequence>
<dbReference type="PROSITE" id="PS00211">
    <property type="entry name" value="ABC_TRANSPORTER_1"/>
    <property type="match status" value="1"/>
</dbReference>
<dbReference type="PANTHER" id="PTHR42781">
    <property type="entry name" value="SPERMIDINE/PUTRESCINE IMPORT ATP-BINDING PROTEIN POTA"/>
    <property type="match status" value="1"/>
</dbReference>
<dbReference type="RefSeq" id="WP_230758889.1">
    <property type="nucleotide sequence ID" value="NZ_JAINWA010000003.1"/>
</dbReference>
<keyword evidence="6 7" id="KW-0472">Membrane</keyword>
<keyword evidence="3 7" id="KW-0547">Nucleotide-binding</keyword>
<dbReference type="FunFam" id="3.40.50.300:FF:000133">
    <property type="entry name" value="Spermidine/putrescine import ATP-binding protein PotA"/>
    <property type="match status" value="1"/>
</dbReference>
<evidence type="ECO:0000256" key="3">
    <source>
        <dbReference type="ARBA" id="ARBA00022741"/>
    </source>
</evidence>
<dbReference type="Pfam" id="PF00005">
    <property type="entry name" value="ABC_tran"/>
    <property type="match status" value="1"/>
</dbReference>
<comment type="subunit">
    <text evidence="7">The complex is composed of two ATP-binding proteins (PotA), two transmembrane proteins (PotB and PotC) and a solute-binding protein (PotD).</text>
</comment>
<evidence type="ECO:0000256" key="4">
    <source>
        <dbReference type="ARBA" id="ARBA00022840"/>
    </source>
</evidence>
<dbReference type="Proteomes" id="UP001198163">
    <property type="component" value="Unassembled WGS sequence"/>
</dbReference>
<dbReference type="InterPro" id="IPR013611">
    <property type="entry name" value="Transp-assoc_OB_typ2"/>
</dbReference>
<dbReference type="SUPFAM" id="SSF52540">
    <property type="entry name" value="P-loop containing nucleoside triphosphate hydrolases"/>
    <property type="match status" value="1"/>
</dbReference>
<dbReference type="SUPFAM" id="SSF50331">
    <property type="entry name" value="MOP-like"/>
    <property type="match status" value="1"/>
</dbReference>
<dbReference type="InterPro" id="IPR003439">
    <property type="entry name" value="ABC_transporter-like_ATP-bd"/>
</dbReference>
<dbReference type="GO" id="GO:0016887">
    <property type="term" value="F:ATP hydrolysis activity"/>
    <property type="evidence" value="ECO:0007669"/>
    <property type="project" value="InterPro"/>
</dbReference>
<dbReference type="Gene3D" id="2.40.50.100">
    <property type="match status" value="1"/>
</dbReference>